<gene>
    <name evidence="12" type="primary">LOC105052245</name>
</gene>
<keyword evidence="3" id="KW-0346">Stress response</keyword>
<reference evidence="12" key="1">
    <citation type="submission" date="2025-08" db="UniProtKB">
        <authorList>
            <consortium name="RefSeq"/>
        </authorList>
    </citation>
    <scope>IDENTIFICATION</scope>
</reference>
<dbReference type="InterPro" id="IPR036955">
    <property type="entry name" value="AP2/ERF_dom_sf"/>
</dbReference>
<evidence type="ECO:0000256" key="2">
    <source>
        <dbReference type="ARBA" id="ARBA00023015"/>
    </source>
</evidence>
<organism evidence="11 12">
    <name type="scientific">Elaeis guineensis var. tenera</name>
    <name type="common">Oil palm</name>
    <dbReference type="NCBI Taxonomy" id="51953"/>
    <lineage>
        <taxon>Eukaryota</taxon>
        <taxon>Viridiplantae</taxon>
        <taxon>Streptophyta</taxon>
        <taxon>Embryophyta</taxon>
        <taxon>Tracheophyta</taxon>
        <taxon>Spermatophyta</taxon>
        <taxon>Magnoliopsida</taxon>
        <taxon>Liliopsida</taxon>
        <taxon>Arecaceae</taxon>
        <taxon>Arecoideae</taxon>
        <taxon>Cocoseae</taxon>
        <taxon>Elaeidinae</taxon>
        <taxon>Elaeis</taxon>
    </lineage>
</organism>
<evidence type="ECO:0000256" key="7">
    <source>
        <dbReference type="ARBA" id="ARBA00023242"/>
    </source>
</evidence>
<accession>A0A6I9S0H1</accession>
<dbReference type="InterPro" id="IPR016177">
    <property type="entry name" value="DNA-bd_dom_sf"/>
</dbReference>
<dbReference type="Pfam" id="PF00847">
    <property type="entry name" value="AP2"/>
    <property type="match status" value="1"/>
</dbReference>
<feature type="region of interest" description="Disordered" evidence="9">
    <location>
        <begin position="1"/>
        <end position="20"/>
    </location>
</feature>
<comment type="similarity">
    <text evidence="8">Belongs to the AP2/ERF transcription factor family. ERF subfamily.</text>
</comment>
<keyword evidence="6" id="KW-0804">Transcription</keyword>
<feature type="domain" description="AP2/ERF" evidence="10">
    <location>
        <begin position="69"/>
        <end position="126"/>
    </location>
</feature>
<evidence type="ECO:0000313" key="12">
    <source>
        <dbReference type="RefSeq" id="XP_010931300.1"/>
    </source>
</evidence>
<dbReference type="InParanoid" id="A0A6I9S0H1"/>
<keyword evidence="11" id="KW-1185">Reference proteome</keyword>
<dbReference type="Gene3D" id="3.30.730.10">
    <property type="entry name" value="AP2/ERF domain"/>
    <property type="match status" value="1"/>
</dbReference>
<evidence type="ECO:0000256" key="4">
    <source>
        <dbReference type="ARBA" id="ARBA00023125"/>
    </source>
</evidence>
<evidence type="ECO:0000259" key="10">
    <source>
        <dbReference type="PROSITE" id="PS51032"/>
    </source>
</evidence>
<protein>
    <submittedName>
        <fullName evidence="12">Dehydration-responsive element-binding protein 2C</fullName>
    </submittedName>
</protein>
<dbReference type="GO" id="GO:0045893">
    <property type="term" value="P:positive regulation of DNA-templated transcription"/>
    <property type="evidence" value="ECO:0007669"/>
    <property type="project" value="TreeGrafter"/>
</dbReference>
<sequence>MAEQERKQRVRNPHGGIHPVAEIPAEWGELNRQPDGSNDGEKYIQRVPAKGSRKGCMRGKGGPENSHCNYRGVRQRTWGKWVAEIRKPNRGSRLWLGTFNTALEAALAYDKAARAMYGPHARLNLPECSTVAKDKTLAPAECDEFTATTSQHSGLNPPQSTVEAATCMVKTDEELFEHFDCLQDLHQDMFGIGNILRDVDADPSDCTGTAQNRLGGVDEITNWHCGTWCHMEQFPADMDCSYDFTGPTRQDLEFGIASDQGMPELEFPDLSFFPESHRFYS</sequence>
<dbReference type="SUPFAM" id="SSF54171">
    <property type="entry name" value="DNA-binding domain"/>
    <property type="match status" value="1"/>
</dbReference>
<dbReference type="Proteomes" id="UP000504607">
    <property type="component" value="Chromosome 10"/>
</dbReference>
<dbReference type="PRINTS" id="PR00367">
    <property type="entry name" value="ETHRSPELEMNT"/>
</dbReference>
<dbReference type="KEGG" id="egu:105052245"/>
<keyword evidence="5" id="KW-0010">Activator</keyword>
<dbReference type="PANTHER" id="PTHR31241:SF62">
    <property type="entry name" value="DEHYDRATION-RESPONSIVE ELEMENT-BINDING PROTEIN 2D"/>
    <property type="match status" value="1"/>
</dbReference>
<dbReference type="GO" id="GO:0006950">
    <property type="term" value="P:response to stress"/>
    <property type="evidence" value="ECO:0007669"/>
    <property type="project" value="TreeGrafter"/>
</dbReference>
<dbReference type="GO" id="GO:0000976">
    <property type="term" value="F:transcription cis-regulatory region binding"/>
    <property type="evidence" value="ECO:0007669"/>
    <property type="project" value="TreeGrafter"/>
</dbReference>
<evidence type="ECO:0000256" key="5">
    <source>
        <dbReference type="ARBA" id="ARBA00023159"/>
    </source>
</evidence>
<evidence type="ECO:0000256" key="9">
    <source>
        <dbReference type="SAM" id="MobiDB-lite"/>
    </source>
</evidence>
<dbReference type="InterPro" id="IPR001471">
    <property type="entry name" value="AP2/ERF_dom"/>
</dbReference>
<dbReference type="PANTHER" id="PTHR31241">
    <property type="entry name" value="DEHYDRATION-RESPONSIVE ELEMENT-BINDING PROTEIN 2C"/>
    <property type="match status" value="1"/>
</dbReference>
<dbReference type="FunFam" id="3.30.730.10:FF:000001">
    <property type="entry name" value="Ethylene-responsive transcription factor 2"/>
    <property type="match status" value="1"/>
</dbReference>
<keyword evidence="2" id="KW-0805">Transcription regulation</keyword>
<name>A0A6I9S0H1_ELAGV</name>
<evidence type="ECO:0000313" key="11">
    <source>
        <dbReference type="Proteomes" id="UP000504607"/>
    </source>
</evidence>
<dbReference type="OrthoDB" id="550883at2759"/>
<keyword evidence="4" id="KW-0238">DNA-binding</keyword>
<dbReference type="SMART" id="SM00380">
    <property type="entry name" value="AP2"/>
    <property type="match status" value="1"/>
</dbReference>
<dbReference type="PROSITE" id="PS51032">
    <property type="entry name" value="AP2_ERF"/>
    <property type="match status" value="1"/>
</dbReference>
<keyword evidence="7" id="KW-0539">Nucleus</keyword>
<dbReference type="RefSeq" id="XP_010931300.1">
    <property type="nucleotide sequence ID" value="XM_010932998.3"/>
</dbReference>
<dbReference type="GeneID" id="105052245"/>
<dbReference type="GO" id="GO:0003700">
    <property type="term" value="F:DNA-binding transcription factor activity"/>
    <property type="evidence" value="ECO:0007669"/>
    <property type="project" value="InterPro"/>
</dbReference>
<proteinExistence type="inferred from homology"/>
<evidence type="ECO:0000256" key="6">
    <source>
        <dbReference type="ARBA" id="ARBA00023163"/>
    </source>
</evidence>
<evidence type="ECO:0000256" key="3">
    <source>
        <dbReference type="ARBA" id="ARBA00023016"/>
    </source>
</evidence>
<dbReference type="AlphaFoldDB" id="A0A6I9S0H1"/>
<dbReference type="GO" id="GO:0005634">
    <property type="term" value="C:nucleus"/>
    <property type="evidence" value="ECO:0007669"/>
    <property type="project" value="UniProtKB-SubCell"/>
</dbReference>
<dbReference type="CDD" id="cd00018">
    <property type="entry name" value="AP2"/>
    <property type="match status" value="1"/>
</dbReference>
<comment type="subcellular location">
    <subcellularLocation>
        <location evidence="1">Nucleus</location>
    </subcellularLocation>
</comment>
<evidence type="ECO:0000256" key="1">
    <source>
        <dbReference type="ARBA" id="ARBA00004123"/>
    </source>
</evidence>
<evidence type="ECO:0000256" key="8">
    <source>
        <dbReference type="ARBA" id="ARBA00024343"/>
    </source>
</evidence>